<evidence type="ECO:0000313" key="2">
    <source>
        <dbReference type="Proteomes" id="UP000826656"/>
    </source>
</evidence>
<name>A0ABQ7TRY2_SOLTU</name>
<accession>A0ABQ7TRY2</accession>
<reference evidence="1 2" key="1">
    <citation type="journal article" date="2021" name="bioRxiv">
        <title>Chromosome-scale and haplotype-resolved genome assembly of a tetraploid potato cultivar.</title>
        <authorList>
            <person name="Sun H."/>
            <person name="Jiao W.-B."/>
            <person name="Krause K."/>
            <person name="Campoy J.A."/>
            <person name="Goel M."/>
            <person name="Folz-Donahue K."/>
            <person name="Kukat C."/>
            <person name="Huettel B."/>
            <person name="Schneeberger K."/>
        </authorList>
    </citation>
    <scope>NUCLEOTIDE SEQUENCE [LARGE SCALE GENOMIC DNA]</scope>
    <source>
        <strain evidence="1">SolTubOtavaFocal</strain>
        <tissue evidence="1">Leaves</tissue>
    </source>
</reference>
<organism evidence="1 2">
    <name type="scientific">Solanum tuberosum</name>
    <name type="common">Potato</name>
    <dbReference type="NCBI Taxonomy" id="4113"/>
    <lineage>
        <taxon>Eukaryota</taxon>
        <taxon>Viridiplantae</taxon>
        <taxon>Streptophyta</taxon>
        <taxon>Embryophyta</taxon>
        <taxon>Tracheophyta</taxon>
        <taxon>Spermatophyta</taxon>
        <taxon>Magnoliopsida</taxon>
        <taxon>eudicotyledons</taxon>
        <taxon>Gunneridae</taxon>
        <taxon>Pentapetalae</taxon>
        <taxon>asterids</taxon>
        <taxon>lamiids</taxon>
        <taxon>Solanales</taxon>
        <taxon>Solanaceae</taxon>
        <taxon>Solanoideae</taxon>
        <taxon>Solaneae</taxon>
        <taxon>Solanum</taxon>
    </lineage>
</organism>
<comment type="caution">
    <text evidence="1">The sequence shown here is derived from an EMBL/GenBank/DDBJ whole genome shotgun (WGS) entry which is preliminary data.</text>
</comment>
<dbReference type="Proteomes" id="UP000826656">
    <property type="component" value="Unassembled WGS sequence"/>
</dbReference>
<protein>
    <submittedName>
        <fullName evidence="1">Uncharacterized protein</fullName>
    </submittedName>
</protein>
<proteinExistence type="predicted"/>
<gene>
    <name evidence="1" type="ORF">KY290_036192</name>
</gene>
<dbReference type="EMBL" id="JAIVGD010000028">
    <property type="protein sequence ID" value="KAH0737487.1"/>
    <property type="molecule type" value="Genomic_DNA"/>
</dbReference>
<keyword evidence="2" id="KW-1185">Reference proteome</keyword>
<evidence type="ECO:0000313" key="1">
    <source>
        <dbReference type="EMBL" id="KAH0737487.1"/>
    </source>
</evidence>
<sequence length="164" mass="18791">MMVFLLHELEKVITERTNTNTNVTRMMKMFIMFLTMIPKDDTSKSEEYLLIFVHSFDPAALNAFPFVHALETSRKNRWGYSGPASARKSSSLAISRTTIKTYSSDVVLLQSPSLVFLSMIPGMNGEIKNEELTSFGRQNGSSMEIMQISLSAFMIFWMLNSWHW</sequence>